<gene>
    <name evidence="1" type="ORF">Pmgp_01437</name>
</gene>
<proteinExistence type="predicted"/>
<accession>A0A4Y7RS25</accession>
<organism evidence="1 2">
    <name type="scientific">Pelotomaculum propionicicum</name>
    <dbReference type="NCBI Taxonomy" id="258475"/>
    <lineage>
        <taxon>Bacteria</taxon>
        <taxon>Bacillati</taxon>
        <taxon>Bacillota</taxon>
        <taxon>Clostridia</taxon>
        <taxon>Eubacteriales</taxon>
        <taxon>Desulfotomaculaceae</taxon>
        <taxon>Pelotomaculum</taxon>
    </lineage>
</organism>
<dbReference type="RefSeq" id="WP_134213323.1">
    <property type="nucleotide sequence ID" value="NZ_QFFZ01000012.1"/>
</dbReference>
<dbReference type="SUPFAM" id="SSF55486">
    <property type="entry name" value="Metalloproteases ('zincins'), catalytic domain"/>
    <property type="match status" value="1"/>
</dbReference>
<dbReference type="Proteomes" id="UP000297597">
    <property type="component" value="Unassembled WGS sequence"/>
</dbReference>
<evidence type="ECO:0000313" key="2">
    <source>
        <dbReference type="Proteomes" id="UP000297597"/>
    </source>
</evidence>
<dbReference type="GO" id="GO:0008237">
    <property type="term" value="F:metallopeptidase activity"/>
    <property type="evidence" value="ECO:0007669"/>
    <property type="project" value="InterPro"/>
</dbReference>
<dbReference type="OrthoDB" id="2942003at2"/>
<evidence type="ECO:0000313" key="1">
    <source>
        <dbReference type="EMBL" id="TEB11641.1"/>
    </source>
</evidence>
<protein>
    <recommendedName>
        <fullName evidence="3">Peptidase M10 metallopeptidase domain-containing protein</fullName>
    </recommendedName>
</protein>
<sequence>MLKKISIVFISILILLIGIVNAYAYNVYSFKQNFYYGNVVAYKWGGTWEPYQSAFETALSDWNGAQSDFQWGYSDSTPSGCSDNRMGGVYYLENANEAGRCQMAYTTSSYVRAWCEINQFVCESKTDTYRRSVANHEVGHAMSLAHNSGNVIMNPNRDKNFIFVPQSLDISAVCQVY</sequence>
<evidence type="ECO:0008006" key="3">
    <source>
        <dbReference type="Google" id="ProtNLM"/>
    </source>
</evidence>
<reference evidence="1 2" key="1">
    <citation type="journal article" date="2018" name="Environ. Microbiol.">
        <title>Novel energy conservation strategies and behaviour of Pelotomaculum schinkii driving syntrophic propionate catabolism.</title>
        <authorList>
            <person name="Hidalgo-Ahumada C.A.P."/>
            <person name="Nobu M.K."/>
            <person name="Narihiro T."/>
            <person name="Tamaki H."/>
            <person name="Liu W.T."/>
            <person name="Kamagata Y."/>
            <person name="Stams A.J.M."/>
            <person name="Imachi H."/>
            <person name="Sousa D.Z."/>
        </authorList>
    </citation>
    <scope>NUCLEOTIDE SEQUENCE [LARGE SCALE GENOMIC DNA]</scope>
    <source>
        <strain evidence="1 2">MGP</strain>
    </source>
</reference>
<keyword evidence="2" id="KW-1185">Reference proteome</keyword>
<dbReference type="InterPro" id="IPR024079">
    <property type="entry name" value="MetalloPept_cat_dom_sf"/>
</dbReference>
<comment type="caution">
    <text evidence="1">The sequence shown here is derived from an EMBL/GenBank/DDBJ whole genome shotgun (WGS) entry which is preliminary data.</text>
</comment>
<dbReference type="EMBL" id="QFFZ01000012">
    <property type="protein sequence ID" value="TEB11641.1"/>
    <property type="molecule type" value="Genomic_DNA"/>
</dbReference>
<dbReference type="Gene3D" id="3.40.390.10">
    <property type="entry name" value="Collagenase (Catalytic Domain)"/>
    <property type="match status" value="1"/>
</dbReference>
<name>A0A4Y7RS25_9FIRM</name>
<dbReference type="AlphaFoldDB" id="A0A4Y7RS25"/>